<feature type="transmembrane region" description="Helical" evidence="1">
    <location>
        <begin position="40"/>
        <end position="61"/>
    </location>
</feature>
<reference evidence="3 4" key="1">
    <citation type="journal article" date="2015" name="Genome Announc.">
        <title>Complete and Assembled Genome Sequence of Bifidobacterium kashiwanohense PV20-2, Isolated from the Feces of an Anemic Kenyan Infant.</title>
        <authorList>
            <person name="Vazquez-Gutierrez P."/>
            <person name="Lacroix C."/>
            <person name="Chassard C."/>
            <person name="Klumpp J."/>
            <person name="Jans C."/>
            <person name="Stevens M.J."/>
        </authorList>
    </citation>
    <scope>NUCLEOTIDE SEQUENCE [LARGE SCALE GENOMIC DNA]</scope>
    <source>
        <strain evidence="3 4">PV20-2</strain>
    </source>
</reference>
<dbReference type="STRING" id="1447716.AH68_01630"/>
<dbReference type="RefSeq" id="WP_039197023.1">
    <property type="nucleotide sequence ID" value="NZ_CP007456.1"/>
</dbReference>
<evidence type="ECO:0000313" key="4">
    <source>
        <dbReference type="Proteomes" id="UP000030625"/>
    </source>
</evidence>
<accession>A0A0A7I585</accession>
<keyword evidence="1" id="KW-0472">Membrane</keyword>
<keyword evidence="1" id="KW-1133">Transmembrane helix</keyword>
<feature type="domain" description="SAF" evidence="2">
    <location>
        <begin position="64"/>
        <end position="126"/>
    </location>
</feature>
<dbReference type="CDD" id="cd11614">
    <property type="entry name" value="SAF_CpaB_FlgA_like"/>
    <property type="match status" value="1"/>
</dbReference>
<gene>
    <name evidence="3" type="ORF">AH68_01630</name>
</gene>
<dbReference type="EMBL" id="CP007456">
    <property type="protein sequence ID" value="AIZ13944.1"/>
    <property type="molecule type" value="Genomic_DNA"/>
</dbReference>
<evidence type="ECO:0000313" key="3">
    <source>
        <dbReference type="EMBL" id="AIZ13944.1"/>
    </source>
</evidence>
<protein>
    <submittedName>
        <fullName evidence="3">Flagellar basal body P-ring biosynthesis protein FlgA</fullName>
    </submittedName>
</protein>
<dbReference type="KEGG" id="bka:AH68_01630"/>
<dbReference type="Gene3D" id="3.90.1210.10">
    <property type="entry name" value="Antifreeze-like/N-acetylneuraminic acid synthase C-terminal domain"/>
    <property type="match status" value="1"/>
</dbReference>
<sequence>MVTFFHDLLQRLQGTDGRRTTDGTRTATYRRRRNARLHRLLAAVCAGLAMFAALQCVRLTISTQPVVVAVQPIAKGSVITADSLALRDLPYDEALRNVFHDCDDAVGLITQVDVAEGGIVTSTMARASPVIPEGYTAIEVRLASSADALSLGDVVTLSSATTFGEATPETSPDTDAVTLRELCSGAILTAKPSRDADGNTLAVFAMPPHEAATVLQAQEYGAIIAIVSS</sequence>
<keyword evidence="3" id="KW-0966">Cell projection</keyword>
<evidence type="ECO:0000256" key="1">
    <source>
        <dbReference type="SAM" id="Phobius"/>
    </source>
</evidence>
<keyword evidence="3" id="KW-0969">Cilium</keyword>
<dbReference type="HOGENOM" id="CLU_109709_0_0_11"/>
<dbReference type="OrthoDB" id="3239822at2"/>
<organism evidence="3 4">
    <name type="scientific">Bifidobacterium catenulatum PV20-2</name>
    <dbReference type="NCBI Taxonomy" id="1447716"/>
    <lineage>
        <taxon>Bacteria</taxon>
        <taxon>Bacillati</taxon>
        <taxon>Actinomycetota</taxon>
        <taxon>Actinomycetes</taxon>
        <taxon>Bifidobacteriales</taxon>
        <taxon>Bifidobacteriaceae</taxon>
        <taxon>Bifidobacterium</taxon>
    </lineage>
</organism>
<dbReference type="InterPro" id="IPR017585">
    <property type="entry name" value="SAF_FlgA"/>
</dbReference>
<dbReference type="InterPro" id="IPR013974">
    <property type="entry name" value="SAF"/>
</dbReference>
<dbReference type="Pfam" id="PF13144">
    <property type="entry name" value="ChapFlgA"/>
    <property type="match status" value="1"/>
</dbReference>
<dbReference type="AlphaFoldDB" id="A0A0A7I585"/>
<keyword evidence="3" id="KW-0282">Flagellum</keyword>
<dbReference type="SMART" id="SM00858">
    <property type="entry name" value="SAF"/>
    <property type="match status" value="1"/>
</dbReference>
<dbReference type="Proteomes" id="UP000030625">
    <property type="component" value="Chromosome"/>
</dbReference>
<name>A0A0A7I585_9BIFI</name>
<proteinExistence type="predicted"/>
<keyword evidence="1" id="KW-0812">Transmembrane</keyword>
<evidence type="ECO:0000259" key="2">
    <source>
        <dbReference type="SMART" id="SM00858"/>
    </source>
</evidence>